<dbReference type="PATRIC" id="fig|423471.3.peg.2615"/>
<sequence length="39" mass="4194">MSREAPPIICDLGGEDVTIKVLSLVSGFVLVKSFGDRFP</sequence>
<dbReference type="EMBL" id="AESD01000415">
    <property type="protein sequence ID" value="EHJ12505.1"/>
    <property type="molecule type" value="Genomic_DNA"/>
</dbReference>
<dbReference type="AlphaFoldDB" id="G5J5M7"/>
<evidence type="ECO:0000313" key="1">
    <source>
        <dbReference type="EMBL" id="EHJ12505.1"/>
    </source>
</evidence>
<dbReference type="Proteomes" id="UP000003477">
    <property type="component" value="Unassembled WGS sequence"/>
</dbReference>
<organism evidence="1 2">
    <name type="scientific">Crocosphaera watsonii WH 0003</name>
    <dbReference type="NCBI Taxonomy" id="423471"/>
    <lineage>
        <taxon>Bacteria</taxon>
        <taxon>Bacillati</taxon>
        <taxon>Cyanobacteriota</taxon>
        <taxon>Cyanophyceae</taxon>
        <taxon>Oscillatoriophycideae</taxon>
        <taxon>Chroococcales</taxon>
        <taxon>Aphanothecaceae</taxon>
        <taxon>Crocosphaera</taxon>
    </lineage>
</organism>
<evidence type="ECO:0000313" key="2">
    <source>
        <dbReference type="Proteomes" id="UP000003477"/>
    </source>
</evidence>
<protein>
    <submittedName>
        <fullName evidence="1">Uncharacterized protein</fullName>
    </submittedName>
</protein>
<accession>G5J5M7</accession>
<name>G5J5M7_CROWT</name>
<comment type="caution">
    <text evidence="1">The sequence shown here is derived from an EMBL/GenBank/DDBJ whole genome shotgun (WGS) entry which is preliminary data.</text>
</comment>
<reference evidence="1 2" key="1">
    <citation type="journal article" date="2011" name="Front. Microbiol.">
        <title>Two Strains of Crocosphaera watsonii with Highly Conserved Genomes are Distinguished by Strain-Specific Features.</title>
        <authorList>
            <person name="Bench S.R."/>
            <person name="Ilikchyan I.N."/>
            <person name="Tripp H.J."/>
            <person name="Zehr J.P."/>
        </authorList>
    </citation>
    <scope>NUCLEOTIDE SEQUENCE [LARGE SCALE GENOMIC DNA]</scope>
    <source>
        <strain evidence="1 2">WH 0003</strain>
    </source>
</reference>
<proteinExistence type="predicted"/>
<gene>
    <name evidence="1" type="ORF">CWATWH0003_2782</name>
</gene>